<protein>
    <submittedName>
        <fullName evidence="1">Penicillin-binding protein activator LpoB</fullName>
    </submittedName>
</protein>
<proteinExistence type="predicted"/>
<organism evidence="1 2">
    <name type="scientific">Fulvivirga sediminis</name>
    <dbReference type="NCBI Taxonomy" id="2803949"/>
    <lineage>
        <taxon>Bacteria</taxon>
        <taxon>Pseudomonadati</taxon>
        <taxon>Bacteroidota</taxon>
        <taxon>Cytophagia</taxon>
        <taxon>Cytophagales</taxon>
        <taxon>Fulvivirgaceae</taxon>
        <taxon>Fulvivirga</taxon>
    </lineage>
</organism>
<evidence type="ECO:0000313" key="1">
    <source>
        <dbReference type="EMBL" id="MBL3657301.1"/>
    </source>
</evidence>
<keyword evidence="2" id="KW-1185">Reference proteome</keyword>
<name>A0A937F8T6_9BACT</name>
<evidence type="ECO:0000313" key="2">
    <source>
        <dbReference type="Proteomes" id="UP000659388"/>
    </source>
</evidence>
<dbReference type="InterPro" id="IPR014094">
    <property type="entry name" value="LpoB"/>
</dbReference>
<dbReference type="EMBL" id="JAESIY010000007">
    <property type="protein sequence ID" value="MBL3657301.1"/>
    <property type="molecule type" value="Genomic_DNA"/>
</dbReference>
<accession>A0A937F8T6</accession>
<reference evidence="1" key="1">
    <citation type="submission" date="2021-01" db="EMBL/GenBank/DDBJ databases">
        <title>Fulvivirga kasyanovii gen. nov., sp nov., a novel member of the phylum Bacteroidetes isolated from seawater in a mussel farm.</title>
        <authorList>
            <person name="Zhao L.-H."/>
            <person name="Wang Z.-J."/>
        </authorList>
    </citation>
    <scope>NUCLEOTIDE SEQUENCE</scope>
    <source>
        <strain evidence="1">2943</strain>
    </source>
</reference>
<sequence>MKNSIKTLTVVIFSVAILFGCSQRTVTRVSPDQQIDLSGRWNDVDSKMVANKMVQQFLNSPRYQQYSSDNGRTPAIIVGYIKNKTSEHIDSDNYIKKFEMEIFNSGLADLVESAEFREKLREERADQQEFSSPETAASWGKEYGADLMLFGTMTSETDTYNKKKVVNYITTLYLTDLETNKRVWYGQEEIKKYIEN</sequence>
<gene>
    <name evidence="1" type="ORF">JL102_14235</name>
</gene>
<dbReference type="RefSeq" id="WP_202245081.1">
    <property type="nucleotide sequence ID" value="NZ_JAESIY010000007.1"/>
</dbReference>
<dbReference type="AlphaFoldDB" id="A0A937F8T6"/>
<dbReference type="Gene3D" id="3.40.50.10610">
    <property type="entry name" value="ABC-type transport auxiliary lipoprotein component"/>
    <property type="match status" value="1"/>
</dbReference>
<dbReference type="Proteomes" id="UP000659388">
    <property type="component" value="Unassembled WGS sequence"/>
</dbReference>
<comment type="caution">
    <text evidence="1">The sequence shown here is derived from an EMBL/GenBank/DDBJ whole genome shotgun (WGS) entry which is preliminary data.</text>
</comment>
<dbReference type="PROSITE" id="PS51257">
    <property type="entry name" value="PROKAR_LIPOPROTEIN"/>
    <property type="match status" value="1"/>
</dbReference>
<dbReference type="Pfam" id="PF13036">
    <property type="entry name" value="LpoB"/>
    <property type="match status" value="1"/>
</dbReference>